<feature type="region of interest" description="Disordered" evidence="2">
    <location>
        <begin position="541"/>
        <end position="616"/>
    </location>
</feature>
<proteinExistence type="predicted"/>
<dbReference type="GO" id="GO:0008270">
    <property type="term" value="F:zinc ion binding"/>
    <property type="evidence" value="ECO:0007669"/>
    <property type="project" value="UniProtKB-KW"/>
</dbReference>
<evidence type="ECO:0000256" key="2">
    <source>
        <dbReference type="SAM" id="MobiDB-lite"/>
    </source>
</evidence>
<dbReference type="STRING" id="1165861.A0A0L0V0I7"/>
<keyword evidence="5" id="KW-1185">Reference proteome</keyword>
<gene>
    <name evidence="4" type="ORF">PSTG_13847</name>
</gene>
<protein>
    <recommendedName>
        <fullName evidence="3">CCHC-type domain-containing protein</fullName>
    </recommendedName>
</protein>
<dbReference type="Proteomes" id="UP000054564">
    <property type="component" value="Unassembled WGS sequence"/>
</dbReference>
<name>A0A0L0V0I7_9BASI</name>
<keyword evidence="1" id="KW-0479">Metal-binding</keyword>
<dbReference type="InterPro" id="IPR054722">
    <property type="entry name" value="PolX-like_BBD"/>
</dbReference>
<dbReference type="InterPro" id="IPR001878">
    <property type="entry name" value="Znf_CCHC"/>
</dbReference>
<accession>A0A0L0V0I7</accession>
<reference evidence="5" key="1">
    <citation type="submission" date="2014-03" db="EMBL/GenBank/DDBJ databases">
        <title>The Genome Sequence of Puccinia striiformis f. sp. tritici PST-78.</title>
        <authorList>
            <consortium name="The Broad Institute Genome Sequencing Platform"/>
            <person name="Cuomo C."/>
            <person name="Hulbert S."/>
            <person name="Chen X."/>
            <person name="Walker B."/>
            <person name="Young S.K."/>
            <person name="Zeng Q."/>
            <person name="Gargeya S."/>
            <person name="Fitzgerald M."/>
            <person name="Haas B."/>
            <person name="Abouelleil A."/>
            <person name="Alvarado L."/>
            <person name="Arachchi H.M."/>
            <person name="Berlin A.M."/>
            <person name="Chapman S.B."/>
            <person name="Goldberg J."/>
            <person name="Griggs A."/>
            <person name="Gujja S."/>
            <person name="Hansen M."/>
            <person name="Howarth C."/>
            <person name="Imamovic A."/>
            <person name="Larimer J."/>
            <person name="McCowan C."/>
            <person name="Montmayeur A."/>
            <person name="Murphy C."/>
            <person name="Neiman D."/>
            <person name="Pearson M."/>
            <person name="Priest M."/>
            <person name="Roberts A."/>
            <person name="Saif S."/>
            <person name="Shea T."/>
            <person name="Sisk P."/>
            <person name="Sykes S."/>
            <person name="Wortman J."/>
            <person name="Nusbaum C."/>
            <person name="Birren B."/>
        </authorList>
    </citation>
    <scope>NUCLEOTIDE SEQUENCE [LARGE SCALE GENOMIC DNA]</scope>
    <source>
        <strain evidence="5">race PST-78</strain>
    </source>
</reference>
<keyword evidence="1" id="KW-0862">Zinc</keyword>
<dbReference type="EMBL" id="AJIL01000154">
    <property type="protein sequence ID" value="KNE92793.1"/>
    <property type="molecule type" value="Genomic_DNA"/>
</dbReference>
<evidence type="ECO:0000313" key="5">
    <source>
        <dbReference type="Proteomes" id="UP000054564"/>
    </source>
</evidence>
<feature type="region of interest" description="Disordered" evidence="2">
    <location>
        <begin position="1"/>
        <end position="20"/>
    </location>
</feature>
<sequence>MSSSHPTGSTSGNRPSSPIDYTLSNITGIIDTRPGAERVAENFNNHLGEGWEERLGVHRSTRQRAYSEADSTVTSFRIPGSFIPPRPSTPFPCRQPFPLFTPPSQSTSRNPTQPNQSTPFRFHSPPRPNPSLSRNQQPLPTDLSFILSPSFSFRPPNLPPPPPPPPPPPGYRHPPPSSTSPILSPTPSPTPDDTMQNRDLPPHNNRTDLEQARAQLEEAKIVGQAIVAGSATFKDTGRLEPDGSNFEQWTNNIANVGNIHLNDPDFFTTANNNRVLEKIGRGIFLASIDESLRSDVQTEKTCFAMHALVKKKFKTISRAAQMNSWRKFRTFSLDDHPSSAGIASKLRNLATEWKSLKLTFNEDTILGFVLQESVGQNTPIANDFNQRVETLVQQDPNNETPTFDKLVHLLEICRQQQHLMANASSSSPTPTVFTQQPSSVLQSSVQDPDSLPPFDQDAYLQGIHQEDWNEALHFYHVTANRCWHCSSPSHYLRDCPTRTRGTPVTRRARGPGSYSFRQQPRQTSYNPAPFYPIVGAMYPPPGLPFPPQQQFHSYQQPSTYQSPYQQYAPLSSSNYRNPALRPADYFKPDYSTPPPAQQHRSQTSTSRSTQSGGASARNVVVDGLGEDLSSVDFRSMTTSFDDVSTPAIIDSRASHHLTGEFHMLHNYRELNVRVPLNVATKGSGASISGTGELRFRAPGGTTISLKEVLYCEQARSTLISLAALRKANSFFHYNCSKDSFEIYDRLR</sequence>
<organism evidence="4 5">
    <name type="scientific">Puccinia striiformis f. sp. tritici PST-78</name>
    <dbReference type="NCBI Taxonomy" id="1165861"/>
    <lineage>
        <taxon>Eukaryota</taxon>
        <taxon>Fungi</taxon>
        <taxon>Dikarya</taxon>
        <taxon>Basidiomycota</taxon>
        <taxon>Pucciniomycotina</taxon>
        <taxon>Pucciniomycetes</taxon>
        <taxon>Pucciniales</taxon>
        <taxon>Pucciniaceae</taxon>
        <taxon>Puccinia</taxon>
    </lineage>
</organism>
<feature type="region of interest" description="Disordered" evidence="2">
    <location>
        <begin position="77"/>
        <end position="206"/>
    </location>
</feature>
<evidence type="ECO:0000313" key="4">
    <source>
        <dbReference type="EMBL" id="KNE92793.1"/>
    </source>
</evidence>
<dbReference type="AlphaFoldDB" id="A0A0L0V0I7"/>
<feature type="region of interest" description="Disordered" evidence="2">
    <location>
        <begin position="499"/>
        <end position="523"/>
    </location>
</feature>
<keyword evidence="1" id="KW-0863">Zinc-finger</keyword>
<dbReference type="Pfam" id="PF22936">
    <property type="entry name" value="Pol_BBD"/>
    <property type="match status" value="1"/>
</dbReference>
<dbReference type="GO" id="GO:0003676">
    <property type="term" value="F:nucleic acid binding"/>
    <property type="evidence" value="ECO:0007669"/>
    <property type="project" value="InterPro"/>
</dbReference>
<feature type="compositionally biased region" description="Pro residues" evidence="2">
    <location>
        <begin position="156"/>
        <end position="190"/>
    </location>
</feature>
<comment type="caution">
    <text evidence="4">The sequence shown here is derived from an EMBL/GenBank/DDBJ whole genome shotgun (WGS) entry which is preliminary data.</text>
</comment>
<feature type="domain" description="CCHC-type" evidence="3">
    <location>
        <begin position="481"/>
        <end position="496"/>
    </location>
</feature>
<evidence type="ECO:0000256" key="1">
    <source>
        <dbReference type="PROSITE-ProRule" id="PRU00047"/>
    </source>
</evidence>
<feature type="compositionally biased region" description="Low complexity" evidence="2">
    <location>
        <begin position="548"/>
        <end position="569"/>
    </location>
</feature>
<evidence type="ECO:0000259" key="3">
    <source>
        <dbReference type="PROSITE" id="PS50158"/>
    </source>
</evidence>
<feature type="compositionally biased region" description="Polar residues" evidence="2">
    <location>
        <begin position="1"/>
        <end position="16"/>
    </location>
</feature>
<dbReference type="PROSITE" id="PS50158">
    <property type="entry name" value="ZF_CCHC"/>
    <property type="match status" value="1"/>
</dbReference>
<feature type="compositionally biased region" description="Low complexity" evidence="2">
    <location>
        <begin position="597"/>
        <end position="616"/>
    </location>
</feature>
<dbReference type="SUPFAM" id="SSF101447">
    <property type="entry name" value="Formin homology 2 domain (FH2 domain)"/>
    <property type="match status" value="1"/>
</dbReference>
<feature type="compositionally biased region" description="Pro residues" evidence="2">
    <location>
        <begin position="82"/>
        <end position="101"/>
    </location>
</feature>
<feature type="compositionally biased region" description="Polar residues" evidence="2">
    <location>
        <begin position="102"/>
        <end position="119"/>
    </location>
</feature>